<gene>
    <name evidence="3" type="ORF">C8F04DRAFT_1124441</name>
</gene>
<dbReference type="InterPro" id="IPR036465">
    <property type="entry name" value="vWFA_dom_sf"/>
</dbReference>
<evidence type="ECO:0000259" key="2">
    <source>
        <dbReference type="PROSITE" id="PS50234"/>
    </source>
</evidence>
<protein>
    <recommendedName>
        <fullName evidence="2">VWFA domain-containing protein</fullName>
    </recommendedName>
</protein>
<feature type="domain" description="VWFA" evidence="2">
    <location>
        <begin position="102"/>
        <end position="311"/>
    </location>
</feature>
<dbReference type="EMBL" id="JARJCM010000134">
    <property type="protein sequence ID" value="KAJ7026705.1"/>
    <property type="molecule type" value="Genomic_DNA"/>
</dbReference>
<comment type="caution">
    <text evidence="3">The sequence shown here is derived from an EMBL/GenBank/DDBJ whole genome shotgun (WGS) entry which is preliminary data.</text>
</comment>
<organism evidence="3 4">
    <name type="scientific">Mycena alexandri</name>
    <dbReference type="NCBI Taxonomy" id="1745969"/>
    <lineage>
        <taxon>Eukaryota</taxon>
        <taxon>Fungi</taxon>
        <taxon>Dikarya</taxon>
        <taxon>Basidiomycota</taxon>
        <taxon>Agaricomycotina</taxon>
        <taxon>Agaricomycetes</taxon>
        <taxon>Agaricomycetidae</taxon>
        <taxon>Agaricales</taxon>
        <taxon>Marasmiineae</taxon>
        <taxon>Mycenaceae</taxon>
        <taxon>Mycena</taxon>
    </lineage>
</organism>
<dbReference type="SUPFAM" id="SSF53300">
    <property type="entry name" value="vWA-like"/>
    <property type="match status" value="1"/>
</dbReference>
<feature type="region of interest" description="Disordered" evidence="1">
    <location>
        <begin position="1"/>
        <end position="31"/>
    </location>
</feature>
<proteinExistence type="predicted"/>
<keyword evidence="4" id="KW-1185">Reference proteome</keyword>
<dbReference type="InterPro" id="IPR002035">
    <property type="entry name" value="VWF_A"/>
</dbReference>
<accession>A0AAD6WVZ9</accession>
<dbReference type="AlphaFoldDB" id="A0AAD6WVZ9"/>
<reference evidence="3" key="1">
    <citation type="submission" date="2023-03" db="EMBL/GenBank/DDBJ databases">
        <title>Massive genome expansion in bonnet fungi (Mycena s.s.) driven by repeated elements and novel gene families across ecological guilds.</title>
        <authorList>
            <consortium name="Lawrence Berkeley National Laboratory"/>
            <person name="Harder C.B."/>
            <person name="Miyauchi S."/>
            <person name="Viragh M."/>
            <person name="Kuo A."/>
            <person name="Thoen E."/>
            <person name="Andreopoulos B."/>
            <person name="Lu D."/>
            <person name="Skrede I."/>
            <person name="Drula E."/>
            <person name="Henrissat B."/>
            <person name="Morin E."/>
            <person name="Kohler A."/>
            <person name="Barry K."/>
            <person name="LaButti K."/>
            <person name="Morin E."/>
            <person name="Salamov A."/>
            <person name="Lipzen A."/>
            <person name="Mereny Z."/>
            <person name="Hegedus B."/>
            <person name="Baldrian P."/>
            <person name="Stursova M."/>
            <person name="Weitz H."/>
            <person name="Taylor A."/>
            <person name="Grigoriev I.V."/>
            <person name="Nagy L.G."/>
            <person name="Martin F."/>
            <person name="Kauserud H."/>
        </authorList>
    </citation>
    <scope>NUCLEOTIDE SEQUENCE</scope>
    <source>
        <strain evidence="3">CBHHK200</strain>
    </source>
</reference>
<evidence type="ECO:0000256" key="1">
    <source>
        <dbReference type="SAM" id="MobiDB-lite"/>
    </source>
</evidence>
<feature type="compositionally biased region" description="Polar residues" evidence="1">
    <location>
        <begin position="20"/>
        <end position="31"/>
    </location>
</feature>
<dbReference type="PROSITE" id="PS50234">
    <property type="entry name" value="VWFA"/>
    <property type="match status" value="1"/>
</dbReference>
<evidence type="ECO:0000313" key="4">
    <source>
        <dbReference type="Proteomes" id="UP001218188"/>
    </source>
</evidence>
<feature type="compositionally biased region" description="Low complexity" evidence="1">
    <location>
        <begin position="1"/>
        <end position="15"/>
    </location>
</feature>
<sequence length="333" mass="36917">MDKPSIFVSQSSSPSEGGQWASSSDLTVEPTSRRSLLQTLFTHHRSRSADARYHEPPTYYEAIQVATPKRSLSTKMASRRWMKEPMRKETLEDALEILRRYDTVILVDDSGSMSLPGSNKKVSRWEEAGQALAALAQATQGYDADGIDIHFLNSKHKDTLNMKSSIDVQALFDSVQPTGATPTGRRLESLLKPYLKKLEKSKIDDEGTPWDKNTKEAIKPVNFIVITDGEATDEPKTCIVDAGTRLKALRNLSLTQLGIQFVQVGNDSRASKALKELDDGLTKAGNMRDIVDTTPYSKLSPVTADGLIKVLLGGINRRVDEEKNTKKKAWLPL</sequence>
<dbReference type="Gene3D" id="3.40.50.410">
    <property type="entry name" value="von Willebrand factor, type A domain"/>
    <property type="match status" value="1"/>
</dbReference>
<name>A0AAD6WVZ9_9AGAR</name>
<dbReference type="PANTHER" id="PTHR34706:SF1">
    <property type="entry name" value="VWFA DOMAIN-CONTAINING PROTEIN"/>
    <property type="match status" value="1"/>
</dbReference>
<evidence type="ECO:0000313" key="3">
    <source>
        <dbReference type="EMBL" id="KAJ7026705.1"/>
    </source>
</evidence>
<dbReference type="Proteomes" id="UP001218188">
    <property type="component" value="Unassembled WGS sequence"/>
</dbReference>
<dbReference type="PANTHER" id="PTHR34706">
    <property type="entry name" value="SLR1338 PROTEIN"/>
    <property type="match status" value="1"/>
</dbReference>